<dbReference type="Pfam" id="PF12730">
    <property type="entry name" value="ABC2_membrane_4"/>
    <property type="match status" value="1"/>
</dbReference>
<sequence length="255" mass="25507">MRAALAVETLKLRRATAPRVAGLAVVLGVPTVTTGFIAAAEAAPTSQLALKVAPMLVGEGWEAQLAMVGQILSVAMLLSAGVVAAWVYGREHVDGTIGGLYAVPVRRREVAVAKAVVLVAWGVLVLLATLAVSLAAGAALGHGGLDDAATVALGRAVLVGLLTVLLALPVGTAAHLLRGYLPGIGVLLAVVVVTQVVTVAGAGAWFPYAAPGMWAGMGGPELAEAVLPVQLALPAPVALGGVLLAAGWSERAEVR</sequence>
<organism evidence="2 3">
    <name type="scientific">Actinotalea soli</name>
    <dbReference type="NCBI Taxonomy" id="2819234"/>
    <lineage>
        <taxon>Bacteria</taxon>
        <taxon>Bacillati</taxon>
        <taxon>Actinomycetota</taxon>
        <taxon>Actinomycetes</taxon>
        <taxon>Micrococcales</taxon>
        <taxon>Cellulomonadaceae</taxon>
        <taxon>Actinotalea</taxon>
    </lineage>
</organism>
<keyword evidence="1" id="KW-0812">Transmembrane</keyword>
<feature type="transmembrane region" description="Helical" evidence="1">
    <location>
        <begin position="110"/>
        <end position="136"/>
    </location>
</feature>
<feature type="transmembrane region" description="Helical" evidence="1">
    <location>
        <begin position="226"/>
        <end position="248"/>
    </location>
</feature>
<evidence type="ECO:0000313" key="3">
    <source>
        <dbReference type="Proteomes" id="UP000664209"/>
    </source>
</evidence>
<comment type="caution">
    <text evidence="2">The sequence shown here is derived from an EMBL/GenBank/DDBJ whole genome shotgun (WGS) entry which is preliminary data.</text>
</comment>
<feature type="transmembrane region" description="Helical" evidence="1">
    <location>
        <begin position="184"/>
        <end position="206"/>
    </location>
</feature>
<dbReference type="AlphaFoldDB" id="A0A939LMP4"/>
<proteinExistence type="predicted"/>
<feature type="transmembrane region" description="Helical" evidence="1">
    <location>
        <begin position="156"/>
        <end position="177"/>
    </location>
</feature>
<reference evidence="2" key="1">
    <citation type="submission" date="2021-03" db="EMBL/GenBank/DDBJ databases">
        <title>Actinotalea soli sp. nov., isolated from soil.</title>
        <authorList>
            <person name="Ping W."/>
            <person name="Zhang J."/>
        </authorList>
    </citation>
    <scope>NUCLEOTIDE SEQUENCE</scope>
    <source>
        <strain evidence="2">BY-33</strain>
    </source>
</reference>
<accession>A0A939LMP4</accession>
<dbReference type="RefSeq" id="WP_208053915.1">
    <property type="nucleotide sequence ID" value="NZ_JAGEMK010000001.1"/>
</dbReference>
<protein>
    <submittedName>
        <fullName evidence="2">ABC transporter permease</fullName>
    </submittedName>
</protein>
<feature type="transmembrane region" description="Helical" evidence="1">
    <location>
        <begin position="20"/>
        <end position="43"/>
    </location>
</feature>
<evidence type="ECO:0000256" key="1">
    <source>
        <dbReference type="SAM" id="Phobius"/>
    </source>
</evidence>
<keyword evidence="1" id="KW-1133">Transmembrane helix</keyword>
<evidence type="ECO:0000313" key="2">
    <source>
        <dbReference type="EMBL" id="MBO1750241.1"/>
    </source>
</evidence>
<gene>
    <name evidence="2" type="ORF">J4G33_00320</name>
</gene>
<dbReference type="Proteomes" id="UP000664209">
    <property type="component" value="Unassembled WGS sequence"/>
</dbReference>
<name>A0A939LMP4_9CELL</name>
<feature type="transmembrane region" description="Helical" evidence="1">
    <location>
        <begin position="63"/>
        <end position="89"/>
    </location>
</feature>
<keyword evidence="1" id="KW-0472">Membrane</keyword>
<dbReference type="EMBL" id="JAGEMK010000001">
    <property type="protein sequence ID" value="MBO1750241.1"/>
    <property type="molecule type" value="Genomic_DNA"/>
</dbReference>
<keyword evidence="3" id="KW-1185">Reference proteome</keyword>